<keyword evidence="5" id="KW-1185">Reference proteome</keyword>
<accession>A0A7W8KF71</accession>
<evidence type="ECO:0000313" key="4">
    <source>
        <dbReference type="Proteomes" id="UP000539473"/>
    </source>
</evidence>
<gene>
    <name evidence="2" type="ORF">GCM10017781_22290</name>
    <name evidence="3" type="ORF">HNQ07_002264</name>
</gene>
<evidence type="ECO:0000313" key="5">
    <source>
        <dbReference type="Proteomes" id="UP000619376"/>
    </source>
</evidence>
<reference evidence="5" key="2">
    <citation type="journal article" date="2019" name="Int. J. Syst. Evol. Microbiol.">
        <title>The Global Catalogue of Microorganisms (GCM) 10K type strain sequencing project: providing services to taxonomists for standard genome sequencing and annotation.</title>
        <authorList>
            <consortium name="The Broad Institute Genomics Platform"/>
            <consortium name="The Broad Institute Genome Sequencing Center for Infectious Disease"/>
            <person name="Wu L."/>
            <person name="Ma J."/>
        </authorList>
    </citation>
    <scope>NUCLEOTIDE SEQUENCE [LARGE SCALE GENOMIC DNA]</scope>
    <source>
        <strain evidence="5">CGMCC 1.18437</strain>
    </source>
</reference>
<dbReference type="AlphaFoldDB" id="A0A7W8KF71"/>
<evidence type="ECO:0000313" key="2">
    <source>
        <dbReference type="EMBL" id="GHF45436.1"/>
    </source>
</evidence>
<reference evidence="3 4" key="3">
    <citation type="submission" date="2020-08" db="EMBL/GenBank/DDBJ databases">
        <title>Genomic Encyclopedia of Type Strains, Phase IV (KMG-IV): sequencing the most valuable type-strain genomes for metagenomic binning, comparative biology and taxonomic classification.</title>
        <authorList>
            <person name="Goeker M."/>
        </authorList>
    </citation>
    <scope>NUCLEOTIDE SEQUENCE [LARGE SCALE GENOMIC DNA]</scope>
    <source>
        <strain evidence="3 4">DSM 27521</strain>
    </source>
</reference>
<reference evidence="2" key="1">
    <citation type="journal article" date="2014" name="Int. J. Syst. Evol. Microbiol.">
        <title>Complete genome of a new Firmicutes species belonging to the dominant human colonic microbiota ('Ruminococcus bicirculans') reveals two chromosomes and a selective capacity to utilize plant glucans.</title>
        <authorList>
            <consortium name="NISC Comparative Sequencing Program"/>
            <person name="Wegmann U."/>
            <person name="Louis P."/>
            <person name="Goesmann A."/>
            <person name="Henrissat B."/>
            <person name="Duncan S.H."/>
            <person name="Flint H.J."/>
        </authorList>
    </citation>
    <scope>NUCLEOTIDE SEQUENCE</scope>
    <source>
        <strain evidence="2">CGMCC 1.18437</strain>
    </source>
</reference>
<evidence type="ECO:0000313" key="3">
    <source>
        <dbReference type="EMBL" id="MBB5376800.1"/>
    </source>
</evidence>
<evidence type="ECO:0000256" key="1">
    <source>
        <dbReference type="SAM" id="MobiDB-lite"/>
    </source>
</evidence>
<organism evidence="3 4">
    <name type="scientific">Deinococcus metalli</name>
    <dbReference type="NCBI Taxonomy" id="1141878"/>
    <lineage>
        <taxon>Bacteria</taxon>
        <taxon>Thermotogati</taxon>
        <taxon>Deinococcota</taxon>
        <taxon>Deinococci</taxon>
        <taxon>Deinococcales</taxon>
        <taxon>Deinococcaceae</taxon>
        <taxon>Deinococcus</taxon>
    </lineage>
</organism>
<dbReference type="Proteomes" id="UP000539473">
    <property type="component" value="Unassembled WGS sequence"/>
</dbReference>
<dbReference type="RefSeq" id="WP_184111785.1">
    <property type="nucleotide sequence ID" value="NZ_BNAJ01000005.1"/>
</dbReference>
<sequence>MVSRFVPGAHRPAESGEDTPSADTVDACEAADLWDYIVAALRLPSAAPLSLSGGGPA</sequence>
<feature type="region of interest" description="Disordered" evidence="1">
    <location>
        <begin position="1"/>
        <end position="24"/>
    </location>
</feature>
<proteinExistence type="predicted"/>
<dbReference type="EMBL" id="JACHFK010000005">
    <property type="protein sequence ID" value="MBB5376800.1"/>
    <property type="molecule type" value="Genomic_DNA"/>
</dbReference>
<protein>
    <submittedName>
        <fullName evidence="3">Uncharacterized protein</fullName>
    </submittedName>
</protein>
<dbReference type="EMBL" id="BNAJ01000005">
    <property type="protein sequence ID" value="GHF45436.1"/>
    <property type="molecule type" value="Genomic_DNA"/>
</dbReference>
<dbReference type="Proteomes" id="UP000619376">
    <property type="component" value="Unassembled WGS sequence"/>
</dbReference>
<reference evidence="2" key="4">
    <citation type="submission" date="2024-05" db="EMBL/GenBank/DDBJ databases">
        <authorList>
            <person name="Sun Q."/>
            <person name="Zhou Y."/>
        </authorList>
    </citation>
    <scope>NUCLEOTIDE SEQUENCE</scope>
    <source>
        <strain evidence="2">CGMCC 1.18437</strain>
    </source>
</reference>
<comment type="caution">
    <text evidence="3">The sequence shown here is derived from an EMBL/GenBank/DDBJ whole genome shotgun (WGS) entry which is preliminary data.</text>
</comment>
<name>A0A7W8KF71_9DEIO</name>